<evidence type="ECO:0000313" key="5">
    <source>
        <dbReference type="Proteomes" id="UP000054826"/>
    </source>
</evidence>
<dbReference type="EMBL" id="JYDV01000004">
    <property type="protein sequence ID" value="KRZ45071.1"/>
    <property type="molecule type" value="Genomic_DNA"/>
</dbReference>
<dbReference type="EMBL" id="JYDT01000012">
    <property type="protein sequence ID" value="KRY91644.1"/>
    <property type="molecule type" value="Genomic_DNA"/>
</dbReference>
<evidence type="ECO:0000313" key="6">
    <source>
        <dbReference type="Proteomes" id="UP000054995"/>
    </source>
</evidence>
<organism evidence="2 6">
    <name type="scientific">Trichinella pseudospiralis</name>
    <name type="common">Parasitic roundworm</name>
    <dbReference type="NCBI Taxonomy" id="6337"/>
    <lineage>
        <taxon>Eukaryota</taxon>
        <taxon>Metazoa</taxon>
        <taxon>Ecdysozoa</taxon>
        <taxon>Nematoda</taxon>
        <taxon>Enoplea</taxon>
        <taxon>Dorylaimia</taxon>
        <taxon>Trichinellida</taxon>
        <taxon>Trichinellidae</taxon>
        <taxon>Trichinella</taxon>
    </lineage>
</organism>
<accession>A0A0V1G0M5</accession>
<keyword evidence="6" id="KW-1185">Reference proteome</keyword>
<dbReference type="Proteomes" id="UP000054826">
    <property type="component" value="Unassembled WGS sequence"/>
</dbReference>
<gene>
    <name evidence="1" type="ORF">T4A_11074</name>
    <name evidence="3" type="ORF">T4C_5489</name>
    <name evidence="2" type="ORF">T4D_14455</name>
</gene>
<proteinExistence type="predicted"/>
<dbReference type="EMBL" id="JYDR01000004">
    <property type="protein sequence ID" value="KRY78370.1"/>
    <property type="molecule type" value="Genomic_DNA"/>
</dbReference>
<evidence type="ECO:0000313" key="1">
    <source>
        <dbReference type="EMBL" id="KRY78370.1"/>
    </source>
</evidence>
<evidence type="ECO:0000313" key="2">
    <source>
        <dbReference type="EMBL" id="KRY91644.1"/>
    </source>
</evidence>
<dbReference type="AlphaFoldDB" id="A0A0V1G0M5"/>
<evidence type="ECO:0000313" key="3">
    <source>
        <dbReference type="EMBL" id="KRZ45071.1"/>
    </source>
</evidence>
<comment type="caution">
    <text evidence="2">The sequence shown here is derived from an EMBL/GenBank/DDBJ whole genome shotgun (WGS) entry which is preliminary data.</text>
</comment>
<reference evidence="4 5" key="1">
    <citation type="submission" date="2015-01" db="EMBL/GenBank/DDBJ databases">
        <title>Evolution of Trichinella species and genotypes.</title>
        <authorList>
            <person name="Korhonen P.K."/>
            <person name="Edoardo P."/>
            <person name="Giuseppe L.R."/>
            <person name="Gasser R.B."/>
        </authorList>
    </citation>
    <scope>NUCLEOTIDE SEQUENCE [LARGE SCALE GENOMIC DNA]</scope>
    <source>
        <strain evidence="1">ISS13</strain>
        <strain evidence="3">ISS176</strain>
        <strain evidence="2">ISS470</strain>
    </source>
</reference>
<dbReference type="Proteomes" id="UP000054995">
    <property type="component" value="Unassembled WGS sequence"/>
</dbReference>
<name>A0A0V1G0M5_TRIPS</name>
<dbReference type="Proteomes" id="UP000054632">
    <property type="component" value="Unassembled WGS sequence"/>
</dbReference>
<evidence type="ECO:0000313" key="4">
    <source>
        <dbReference type="Proteomes" id="UP000054632"/>
    </source>
</evidence>
<sequence>MNNGQYFCVISRTGNKHLPNIETTVYELYDEQPDQHIQFTYPWPPVALVNAVIRVISASGSTSSVDNKFSHMTCKSAAINLDDNFPSMNSPLHSHNNEHNLFGSGANHKEEEMGQESKAVNCRISARYGKQVQFIHGWRKLRRNAGITVQD</sequence>
<protein>
    <submittedName>
        <fullName evidence="2">Uncharacterized protein</fullName>
    </submittedName>
</protein>